<dbReference type="Pfam" id="PF01137">
    <property type="entry name" value="RTC"/>
    <property type="match status" value="1"/>
</dbReference>
<dbReference type="InterPro" id="IPR013792">
    <property type="entry name" value="RNA3'P_cycl/enolpyr_Trfase_a/b"/>
</dbReference>
<dbReference type="GO" id="GO:0006396">
    <property type="term" value="P:RNA processing"/>
    <property type="evidence" value="ECO:0007669"/>
    <property type="project" value="UniProtKB-UniRule"/>
</dbReference>
<feature type="active site" description="Tele-AMP-histidine intermediate" evidence="5">
    <location>
        <position position="336"/>
    </location>
</feature>
<protein>
    <recommendedName>
        <fullName evidence="5 6">RNA 3'-terminal phosphate cyclase</fullName>
        <shortName evidence="5">RNA cyclase</shortName>
        <shortName evidence="5">RNA-3'-phosphate cyclase</shortName>
        <ecNumber evidence="5 6">6.5.1.4</ecNumber>
    </recommendedName>
</protein>
<comment type="subcellular location">
    <subcellularLocation>
        <location evidence="5">Cytoplasm</location>
    </subcellularLocation>
</comment>
<dbReference type="GO" id="GO:0005524">
    <property type="term" value="F:ATP binding"/>
    <property type="evidence" value="ECO:0007669"/>
    <property type="project" value="UniProtKB-KW"/>
</dbReference>
<proteinExistence type="inferred from homology"/>
<dbReference type="AlphaFoldDB" id="A0A2K8SP05"/>
<dbReference type="Pfam" id="PF05189">
    <property type="entry name" value="RTC_insert"/>
    <property type="match status" value="1"/>
</dbReference>
<feature type="domain" description="RNA 3'-terminal phosphate cyclase insert" evidence="8">
    <location>
        <begin position="207"/>
        <end position="301"/>
    </location>
</feature>
<evidence type="ECO:0000256" key="4">
    <source>
        <dbReference type="ARBA" id="ARBA00024481"/>
    </source>
</evidence>
<sequence length="368" mass="39091">MWFDFNTRGDNPKSTIPKSPMIEIDGSYGEGGGQVLRTSLSLAAITGEPIRISGIRAGRKKPGLAAQHLTAVRAAARICNAQLQGDALGSMLLEFISGSAVQAGTYTFDVSKAQVGGSAGAIALVLQTILLPLALASGNSQVTLKGGTHVNFSPTVTYIEQVYLPILQRMGVEAQVKLGAWGWFPKGGGEVQLQVSGGGKLNGINLLERGELQQVRGLAVVTELPSHIPQRMANRAENLLREAHVKVAVHALRERGIAPGAGIFLTAEYENSLTGFGGFGRLRLSAETVAEIACQQLLEFHHTGAAVDEHLADQLLLPAALASQESHYRVAEVSRHLTTNAAVIEQFGLAQIRVNEAEKIVSVKSLTR</sequence>
<evidence type="ECO:0000256" key="5">
    <source>
        <dbReference type="HAMAP-Rule" id="MF_00200"/>
    </source>
</evidence>
<keyword evidence="5" id="KW-0963">Cytoplasm</keyword>
<feature type="binding site" evidence="5">
    <location>
        <begin position="310"/>
        <end position="314"/>
    </location>
    <ligand>
        <name>ATP</name>
        <dbReference type="ChEBI" id="CHEBI:30616"/>
    </ligand>
</feature>
<evidence type="ECO:0000313" key="9">
    <source>
        <dbReference type="EMBL" id="AUB37206.1"/>
    </source>
</evidence>
<name>A0A2K8SP05_9NOSO</name>
<comment type="function">
    <text evidence="5">Catalyzes the conversion of 3'-phosphate to a 2',3'-cyclic phosphodiester at the end of RNA. The mechanism of action of the enzyme occurs in 3 steps: (A) adenylation of the enzyme by ATP; (B) transfer of adenylate to an RNA-N3'P to produce RNA-N3'PP5'A; (C) and attack of the adjacent 2'-hydroxyl on the 3'-phosphorus in the diester linkage to produce the cyclic end product. The biological role of this enzyme is unknown but it is likely to function in some aspects of cellular RNA processing.</text>
</comment>
<dbReference type="NCBIfam" id="TIGR03399">
    <property type="entry name" value="RNA_3prim_cycl"/>
    <property type="match status" value="1"/>
</dbReference>
<comment type="catalytic activity">
    <reaction evidence="4 5">
        <text>a 3'-end 3'-phospho-ribonucleotide-RNA + ATP = a 3'-end 2',3'-cyclophospho-ribonucleotide-RNA + AMP + diphosphate</text>
        <dbReference type="Rhea" id="RHEA:23976"/>
        <dbReference type="Rhea" id="RHEA-COMP:10463"/>
        <dbReference type="Rhea" id="RHEA-COMP:10464"/>
        <dbReference type="ChEBI" id="CHEBI:30616"/>
        <dbReference type="ChEBI" id="CHEBI:33019"/>
        <dbReference type="ChEBI" id="CHEBI:83062"/>
        <dbReference type="ChEBI" id="CHEBI:83064"/>
        <dbReference type="ChEBI" id="CHEBI:456215"/>
        <dbReference type="EC" id="6.5.1.4"/>
    </reaction>
</comment>
<dbReference type="InterPro" id="IPR036553">
    <property type="entry name" value="RPTC_insert"/>
</dbReference>
<dbReference type="HAMAP" id="MF_00200">
    <property type="entry name" value="RTC"/>
    <property type="match status" value="1"/>
</dbReference>
<reference evidence="9 10" key="1">
    <citation type="submission" date="2017-11" db="EMBL/GenBank/DDBJ databases">
        <title>Complete genome of a free-living desiccation-tolerant cyanobacterium and its photosynthetic adaptation to extreme terrestrial habitat.</title>
        <authorList>
            <person name="Shang J."/>
        </authorList>
    </citation>
    <scope>NUCLEOTIDE SEQUENCE [LARGE SCALE GENOMIC DNA]</scope>
    <source>
        <strain evidence="9 10">CCNUN1</strain>
    </source>
</reference>
<dbReference type="PIRSF" id="PIRSF005378">
    <property type="entry name" value="RNA3'_term_phos_cycl_euk"/>
    <property type="match status" value="1"/>
</dbReference>
<dbReference type="SUPFAM" id="SSF52913">
    <property type="entry name" value="RNA 3'-terminal phosphate cyclase, RPTC, insert domain"/>
    <property type="match status" value="1"/>
</dbReference>
<dbReference type="InterPro" id="IPR000228">
    <property type="entry name" value="RNA3'_term_phos_cyc"/>
</dbReference>
<dbReference type="CDD" id="cd00874">
    <property type="entry name" value="RNA_Cyclase_Class_II"/>
    <property type="match status" value="1"/>
</dbReference>
<evidence type="ECO:0000256" key="1">
    <source>
        <dbReference type="ARBA" id="ARBA00009206"/>
    </source>
</evidence>
<keyword evidence="5" id="KW-0067">ATP-binding</keyword>
<dbReference type="NCBIfam" id="NF003246">
    <property type="entry name" value="PRK04204.1-2"/>
    <property type="match status" value="1"/>
</dbReference>
<dbReference type="InterPro" id="IPR023797">
    <property type="entry name" value="RNA3'_phos_cyclase_dom"/>
</dbReference>
<feature type="domain" description="RNA 3'-terminal phosphate cyclase" evidence="7">
    <location>
        <begin position="28"/>
        <end position="354"/>
    </location>
</feature>
<feature type="binding site" evidence="5">
    <location>
        <position position="127"/>
    </location>
    <ligand>
        <name>ATP</name>
        <dbReference type="ChEBI" id="CHEBI:30616"/>
    </ligand>
</feature>
<dbReference type="GO" id="GO:0003963">
    <property type="term" value="F:RNA-3'-phosphate cyclase activity"/>
    <property type="evidence" value="ECO:0007669"/>
    <property type="project" value="UniProtKB-UniRule"/>
</dbReference>
<gene>
    <name evidence="5" type="primary">rtcA</name>
    <name evidence="9" type="ORF">COO91_03144</name>
</gene>
<dbReference type="InterPro" id="IPR013791">
    <property type="entry name" value="RNA3'-term_phos_cycl_insert"/>
</dbReference>
<dbReference type="GO" id="GO:0005737">
    <property type="term" value="C:cytoplasm"/>
    <property type="evidence" value="ECO:0007669"/>
    <property type="project" value="UniProtKB-SubCell"/>
</dbReference>
<dbReference type="Gene3D" id="3.65.10.20">
    <property type="entry name" value="RNA 3'-terminal phosphate cyclase domain"/>
    <property type="match status" value="1"/>
</dbReference>
<dbReference type="KEGG" id="nfl:COO91_03144"/>
<evidence type="ECO:0000259" key="8">
    <source>
        <dbReference type="Pfam" id="PF05189"/>
    </source>
</evidence>
<organism evidence="9 10">
    <name type="scientific">Nostoc flagelliforme CCNUN1</name>
    <dbReference type="NCBI Taxonomy" id="2038116"/>
    <lineage>
        <taxon>Bacteria</taxon>
        <taxon>Bacillati</taxon>
        <taxon>Cyanobacteriota</taxon>
        <taxon>Cyanophyceae</taxon>
        <taxon>Nostocales</taxon>
        <taxon>Nostocaceae</taxon>
        <taxon>Nostoc</taxon>
    </lineage>
</organism>
<dbReference type="PANTHER" id="PTHR11096:SF0">
    <property type="entry name" value="RNA 3'-TERMINAL PHOSPHATE CYCLASE"/>
    <property type="match status" value="1"/>
</dbReference>
<dbReference type="EC" id="6.5.1.4" evidence="5 6"/>
<dbReference type="InterPro" id="IPR037136">
    <property type="entry name" value="RNA3'_phos_cyclase_dom_sf"/>
</dbReference>
<evidence type="ECO:0000259" key="7">
    <source>
        <dbReference type="Pfam" id="PF01137"/>
    </source>
</evidence>
<dbReference type="Proteomes" id="UP000232003">
    <property type="component" value="Chromosome"/>
</dbReference>
<dbReference type="SUPFAM" id="SSF55205">
    <property type="entry name" value="EPT/RTPC-like"/>
    <property type="match status" value="1"/>
</dbReference>
<evidence type="ECO:0000256" key="2">
    <source>
        <dbReference type="ARBA" id="ARBA00022598"/>
    </source>
</evidence>
<evidence type="ECO:0000256" key="3">
    <source>
        <dbReference type="ARBA" id="ARBA00022741"/>
    </source>
</evidence>
<dbReference type="EMBL" id="CP024785">
    <property type="protein sequence ID" value="AUB37206.1"/>
    <property type="molecule type" value="Genomic_DNA"/>
</dbReference>
<keyword evidence="2 5" id="KW-0436">Ligase</keyword>
<evidence type="ECO:0000313" key="10">
    <source>
        <dbReference type="Proteomes" id="UP000232003"/>
    </source>
</evidence>
<accession>A0A2K8SP05</accession>
<keyword evidence="3 5" id="KW-0547">Nucleotide-binding</keyword>
<dbReference type="Gene3D" id="3.30.360.20">
    <property type="entry name" value="RNA 3'-terminal phosphate cyclase, insert domain"/>
    <property type="match status" value="1"/>
</dbReference>
<evidence type="ECO:0000256" key="6">
    <source>
        <dbReference type="NCBIfam" id="TIGR03399"/>
    </source>
</evidence>
<comment type="similarity">
    <text evidence="1 5">Belongs to the RNA 3'-terminal cyclase family. Type 1 subfamily.</text>
</comment>
<dbReference type="InterPro" id="IPR017770">
    <property type="entry name" value="RNA3'_term_phos_cyc_type_1"/>
</dbReference>
<dbReference type="PANTHER" id="PTHR11096">
    <property type="entry name" value="RNA 3' TERMINAL PHOSPHATE CYCLASE"/>
    <property type="match status" value="1"/>
</dbReference>
<keyword evidence="10" id="KW-1185">Reference proteome</keyword>